<dbReference type="AlphaFoldDB" id="A0AAN9Q011"/>
<evidence type="ECO:0000313" key="2">
    <source>
        <dbReference type="Proteomes" id="UP001367508"/>
    </source>
</evidence>
<proteinExistence type="predicted"/>
<protein>
    <submittedName>
        <fullName evidence="1">Uncharacterized protein</fullName>
    </submittedName>
</protein>
<comment type="caution">
    <text evidence="1">The sequence shown here is derived from an EMBL/GenBank/DDBJ whole genome shotgun (WGS) entry which is preliminary data.</text>
</comment>
<sequence>MQCCMGWAKIPLVVHGGVLFYMKKTRKLRFDAHSSDRNEQGRPGPNDHLCMQCEGSKPSLFSFLRMTLVFLCLFSAIRLSPSCCHSEILCKMPRQKFFDGSFQVSNEDPRTISCWNPAPEYVRPFNSSTELLDIWIRGYYLLDDTHFGFPIKPPNSPARAPNVMHDRVRVHSVKTQVQTNIVLTGQGEMGFLPGAWS</sequence>
<organism evidence="1 2">
    <name type="scientific">Canavalia gladiata</name>
    <name type="common">Sword bean</name>
    <name type="synonym">Dolichos gladiatus</name>
    <dbReference type="NCBI Taxonomy" id="3824"/>
    <lineage>
        <taxon>Eukaryota</taxon>
        <taxon>Viridiplantae</taxon>
        <taxon>Streptophyta</taxon>
        <taxon>Embryophyta</taxon>
        <taxon>Tracheophyta</taxon>
        <taxon>Spermatophyta</taxon>
        <taxon>Magnoliopsida</taxon>
        <taxon>eudicotyledons</taxon>
        <taxon>Gunneridae</taxon>
        <taxon>Pentapetalae</taxon>
        <taxon>rosids</taxon>
        <taxon>fabids</taxon>
        <taxon>Fabales</taxon>
        <taxon>Fabaceae</taxon>
        <taxon>Papilionoideae</taxon>
        <taxon>50 kb inversion clade</taxon>
        <taxon>NPAAA clade</taxon>
        <taxon>indigoferoid/millettioid clade</taxon>
        <taxon>Phaseoleae</taxon>
        <taxon>Canavalia</taxon>
    </lineage>
</organism>
<reference evidence="1 2" key="1">
    <citation type="submission" date="2024-01" db="EMBL/GenBank/DDBJ databases">
        <title>The genomes of 5 underutilized Papilionoideae crops provide insights into root nodulation and disease resistanc.</title>
        <authorList>
            <person name="Jiang F."/>
        </authorList>
    </citation>
    <scope>NUCLEOTIDE SEQUENCE [LARGE SCALE GENOMIC DNA]</scope>
    <source>
        <strain evidence="1">LVBAO_FW01</strain>
        <tissue evidence="1">Leaves</tissue>
    </source>
</reference>
<gene>
    <name evidence="1" type="ORF">VNO77_34748</name>
</gene>
<dbReference type="Proteomes" id="UP001367508">
    <property type="component" value="Unassembled WGS sequence"/>
</dbReference>
<keyword evidence="2" id="KW-1185">Reference proteome</keyword>
<dbReference type="EMBL" id="JAYMYQ010000008">
    <property type="protein sequence ID" value="KAK7316069.1"/>
    <property type="molecule type" value="Genomic_DNA"/>
</dbReference>
<accession>A0AAN9Q011</accession>
<evidence type="ECO:0000313" key="1">
    <source>
        <dbReference type="EMBL" id="KAK7316069.1"/>
    </source>
</evidence>
<name>A0AAN9Q011_CANGL</name>